<protein>
    <recommendedName>
        <fullName evidence="6">FAD-binding domain-containing protein</fullName>
    </recommendedName>
</protein>
<dbReference type="AlphaFoldDB" id="A0A3D8QDQ1"/>
<feature type="domain" description="FAD-binding" evidence="6">
    <location>
        <begin position="144"/>
        <end position="384"/>
    </location>
</feature>
<dbReference type="PRINTS" id="PR00420">
    <property type="entry name" value="RNGMNOXGNASE"/>
</dbReference>
<dbReference type="Proteomes" id="UP000256645">
    <property type="component" value="Unassembled WGS sequence"/>
</dbReference>
<dbReference type="InterPro" id="IPR036188">
    <property type="entry name" value="FAD/NAD-bd_sf"/>
</dbReference>
<keyword evidence="2" id="KW-0285">Flavoprotein</keyword>
<reference evidence="7 8" key="1">
    <citation type="journal article" date="2018" name="IMA Fungus">
        <title>IMA Genome-F 9: Draft genome sequence of Annulohypoxylon stygium, Aspergillus mulundensis, Berkeleyomyces basicola (syn. Thielaviopsis basicola), Ceratocystis smalleyi, two Cercospora beticola strains, Coleophoma cylindrospora, Fusarium fracticaudum, Phialophora cf. hyalina, and Morchella septimelata.</title>
        <authorList>
            <person name="Wingfield B.D."/>
            <person name="Bills G.F."/>
            <person name="Dong Y."/>
            <person name="Huang W."/>
            <person name="Nel W.J."/>
            <person name="Swalarsk-Parry B.S."/>
            <person name="Vaghefi N."/>
            <person name="Wilken P.M."/>
            <person name="An Z."/>
            <person name="de Beer Z.W."/>
            <person name="De Vos L."/>
            <person name="Chen L."/>
            <person name="Duong T.A."/>
            <person name="Gao Y."/>
            <person name="Hammerbacher A."/>
            <person name="Kikkert J.R."/>
            <person name="Li Y."/>
            <person name="Li H."/>
            <person name="Li K."/>
            <person name="Li Q."/>
            <person name="Liu X."/>
            <person name="Ma X."/>
            <person name="Naidoo K."/>
            <person name="Pethybridge S.J."/>
            <person name="Sun J."/>
            <person name="Steenkamp E.T."/>
            <person name="van der Nest M.A."/>
            <person name="van Wyk S."/>
            <person name="Wingfield M.J."/>
            <person name="Xiong C."/>
            <person name="Yue Q."/>
            <person name="Zhang X."/>
        </authorList>
    </citation>
    <scope>NUCLEOTIDE SEQUENCE [LARGE SCALE GENOMIC DNA]</scope>
    <source>
        <strain evidence="7 8">BP6252</strain>
    </source>
</reference>
<keyword evidence="4" id="KW-0560">Oxidoreductase</keyword>
<evidence type="ECO:0000259" key="6">
    <source>
        <dbReference type="Pfam" id="PF01494"/>
    </source>
</evidence>
<name>A0A3D8QDQ1_9HELO</name>
<evidence type="ECO:0000256" key="4">
    <source>
        <dbReference type="ARBA" id="ARBA00023002"/>
    </source>
</evidence>
<dbReference type="InterPro" id="IPR002938">
    <property type="entry name" value="FAD-bd"/>
</dbReference>
<dbReference type="Pfam" id="PF01494">
    <property type="entry name" value="FAD_binding_3"/>
    <property type="match status" value="1"/>
</dbReference>
<keyword evidence="3" id="KW-0274">FAD</keyword>
<dbReference type="Gene3D" id="3.50.50.60">
    <property type="entry name" value="FAD/NAD(P)-binding domain"/>
    <property type="match status" value="1"/>
</dbReference>
<gene>
    <name evidence="7" type="ORF">BP6252_13042</name>
</gene>
<dbReference type="GO" id="GO:0071949">
    <property type="term" value="F:FAD binding"/>
    <property type="evidence" value="ECO:0007669"/>
    <property type="project" value="InterPro"/>
</dbReference>
<dbReference type="OrthoDB" id="47494at2759"/>
<evidence type="ECO:0000256" key="3">
    <source>
        <dbReference type="ARBA" id="ARBA00022827"/>
    </source>
</evidence>
<sequence>MATAVAPSASRDDFHVLIVGAGSASCRPRERATANLNVGVTGLLLAQALQESDISYSIFDSEDPTALNRTREWGMSIHWSRPMLDHLLPPNLLARLSEAQVDPWFDSIKAEEYTVPFYNGKTGEHIVEVPMRNNVRVSRRKMRSLLREGVDIQFGQRLETISHTDGGVAVTFASGRTEKGNLVIGTDGPQSKVRQILLGDKAATQQVGVILYNLNVCYSNAEKALQVRSLHPMNTVALQPDRGLSVWISIQDVPDPDKPETWSFQVMPTWMDDGKEHKGGAEGLAELKEIALSLVDPWKSSLLWIPEGTEVTPNKVAYWVTVPWDNQVGTVTLAGDAAHPLPPHRGQGLNHCIADVTNLRKAILDIKGGGSQSDAISSYDAELVTRGGAEVEMSRKNSLLVHDLEKFMESPVLKMGYVRGKN</sequence>
<evidence type="ECO:0000313" key="8">
    <source>
        <dbReference type="Proteomes" id="UP000256645"/>
    </source>
</evidence>
<proteinExistence type="predicted"/>
<dbReference type="EMBL" id="PDLM01000016">
    <property type="protein sequence ID" value="RDW59955.1"/>
    <property type="molecule type" value="Genomic_DNA"/>
</dbReference>
<dbReference type="SUPFAM" id="SSF51905">
    <property type="entry name" value="FAD/NAD(P)-binding domain"/>
    <property type="match status" value="1"/>
</dbReference>
<keyword evidence="8" id="KW-1185">Reference proteome</keyword>
<dbReference type="PANTHER" id="PTHR47178">
    <property type="entry name" value="MONOOXYGENASE, FAD-BINDING"/>
    <property type="match status" value="1"/>
</dbReference>
<comment type="cofactor">
    <cofactor evidence="1">
        <name>FAD</name>
        <dbReference type="ChEBI" id="CHEBI:57692"/>
    </cofactor>
</comment>
<dbReference type="PANTHER" id="PTHR47178:SF2">
    <property type="entry name" value="FAD-BINDING DOMAIN-CONTAINING PROTEIN"/>
    <property type="match status" value="1"/>
</dbReference>
<comment type="caution">
    <text evidence="7">The sequence shown here is derived from an EMBL/GenBank/DDBJ whole genome shotgun (WGS) entry which is preliminary data.</text>
</comment>
<dbReference type="STRING" id="1849047.A0A3D8QDQ1"/>
<evidence type="ECO:0000256" key="1">
    <source>
        <dbReference type="ARBA" id="ARBA00001974"/>
    </source>
</evidence>
<accession>A0A3D8QDQ1</accession>
<organism evidence="7 8">
    <name type="scientific">Coleophoma cylindrospora</name>
    <dbReference type="NCBI Taxonomy" id="1849047"/>
    <lineage>
        <taxon>Eukaryota</taxon>
        <taxon>Fungi</taxon>
        <taxon>Dikarya</taxon>
        <taxon>Ascomycota</taxon>
        <taxon>Pezizomycotina</taxon>
        <taxon>Leotiomycetes</taxon>
        <taxon>Helotiales</taxon>
        <taxon>Dermateaceae</taxon>
        <taxon>Coleophoma</taxon>
    </lineage>
</organism>
<evidence type="ECO:0000256" key="2">
    <source>
        <dbReference type="ARBA" id="ARBA00022630"/>
    </source>
</evidence>
<dbReference type="GO" id="GO:0004497">
    <property type="term" value="F:monooxygenase activity"/>
    <property type="evidence" value="ECO:0007669"/>
    <property type="project" value="UniProtKB-KW"/>
</dbReference>
<keyword evidence="5" id="KW-0503">Monooxygenase</keyword>
<evidence type="ECO:0000256" key="5">
    <source>
        <dbReference type="ARBA" id="ARBA00023033"/>
    </source>
</evidence>
<evidence type="ECO:0000313" key="7">
    <source>
        <dbReference type="EMBL" id="RDW59955.1"/>
    </source>
</evidence>